<reference evidence="1 2" key="2">
    <citation type="journal article" date="2013" name="Genome Announc.">
        <title>Genome Sequence of Growth-Improving Paenibacillus mucilaginosus Strain KNP414.</title>
        <authorList>
            <person name="Lu J.J."/>
            <person name="Wang J.F."/>
            <person name="Hu X.F."/>
        </authorList>
    </citation>
    <scope>NUCLEOTIDE SEQUENCE [LARGE SCALE GENOMIC DNA]</scope>
    <source>
        <strain evidence="1 2">KNP414</strain>
    </source>
</reference>
<accession>F8FGP2</accession>
<sequence length="151" mass="17620">MTMGRSVEHMNEEQRISGEQEYAVIFYDGVCGFCQKIVQFILLRDPEGKFRFVAIQSEFGRRVLTEHGLDPEELSTFVLLDRGKIYTRSTAGLRVLRELGGLWQLLYLFIIVPRPLRDLVYKLIASNRYRLFGRTDACMLPRPQERARFLA</sequence>
<dbReference type="InterPro" id="IPR007263">
    <property type="entry name" value="DCC1-like"/>
</dbReference>
<protein>
    <submittedName>
        <fullName evidence="1">YuxK</fullName>
    </submittedName>
</protein>
<dbReference type="PATRIC" id="fig|1036673.3.peg.6441"/>
<organism evidence="1 2">
    <name type="scientific">Paenibacillus mucilaginosus (strain KNP414)</name>
    <dbReference type="NCBI Taxonomy" id="1036673"/>
    <lineage>
        <taxon>Bacteria</taxon>
        <taxon>Bacillati</taxon>
        <taxon>Bacillota</taxon>
        <taxon>Bacilli</taxon>
        <taxon>Bacillales</taxon>
        <taxon>Paenibacillaceae</taxon>
        <taxon>Paenibacillus</taxon>
    </lineage>
</organism>
<dbReference type="PANTHER" id="PTHR33639:SF2">
    <property type="entry name" value="DUF393 DOMAIN-CONTAINING PROTEIN"/>
    <property type="match status" value="1"/>
</dbReference>
<proteinExistence type="predicted"/>
<dbReference type="Proteomes" id="UP000006620">
    <property type="component" value="Chromosome"/>
</dbReference>
<dbReference type="PANTHER" id="PTHR33639">
    <property type="entry name" value="THIOL-DISULFIDE OXIDOREDUCTASE DCC"/>
    <property type="match status" value="1"/>
</dbReference>
<dbReference type="AlphaFoldDB" id="F8FGP2"/>
<dbReference type="EMBL" id="CP002869">
    <property type="protein sequence ID" value="AEI45419.1"/>
    <property type="molecule type" value="Genomic_DNA"/>
</dbReference>
<dbReference type="HOGENOM" id="CLU_092206_2_1_9"/>
<gene>
    <name evidence="1" type="ordered locus">KNP414_06907</name>
</gene>
<dbReference type="KEGG" id="pms:KNP414_06907"/>
<evidence type="ECO:0000313" key="2">
    <source>
        <dbReference type="Proteomes" id="UP000006620"/>
    </source>
</evidence>
<dbReference type="InterPro" id="IPR052927">
    <property type="entry name" value="DCC_oxidoreductase"/>
</dbReference>
<evidence type="ECO:0000313" key="1">
    <source>
        <dbReference type="EMBL" id="AEI45419.1"/>
    </source>
</evidence>
<dbReference type="Pfam" id="PF04134">
    <property type="entry name" value="DCC1-like"/>
    <property type="match status" value="1"/>
</dbReference>
<dbReference type="GO" id="GO:0015035">
    <property type="term" value="F:protein-disulfide reductase activity"/>
    <property type="evidence" value="ECO:0007669"/>
    <property type="project" value="InterPro"/>
</dbReference>
<reference evidence="2" key="1">
    <citation type="submission" date="2011-06" db="EMBL/GenBank/DDBJ databases">
        <title>Complete genome sequence of Paenibacillus mucilaginosus KNP414.</title>
        <authorList>
            <person name="Wang J."/>
            <person name="Hu S."/>
            <person name="Hu X."/>
            <person name="Zhang B."/>
            <person name="Dong D."/>
            <person name="Zhang S."/>
            <person name="Zhao K."/>
            <person name="Wu D."/>
        </authorList>
    </citation>
    <scope>NUCLEOTIDE SEQUENCE [LARGE SCALE GENOMIC DNA]</scope>
    <source>
        <strain evidence="2">KNP414</strain>
    </source>
</reference>
<name>F8FGP2_PAEMK</name>